<dbReference type="RefSeq" id="WP_156016019.1">
    <property type="nucleotide sequence ID" value="NZ_WGGD01000004.1"/>
</dbReference>
<comment type="caution">
    <text evidence="4">The sequence shown here is derived from an EMBL/GenBank/DDBJ whole genome shotgun (WGS) entry which is preliminary data.</text>
</comment>
<proteinExistence type="predicted"/>
<reference evidence="4 5" key="1">
    <citation type="submission" date="2019-10" db="EMBL/GenBank/DDBJ databases">
        <title>Sequencing and Assembly of Multiple Reported Metal-Biooxidizing Members of the Extremely Thermoacidophilic Archaeal Family Sulfolobaceae.</title>
        <authorList>
            <person name="Counts J.A."/>
            <person name="Kelly R.M."/>
        </authorList>
    </citation>
    <scope>NUCLEOTIDE SEQUENCE [LARGE SCALE GENOMIC DNA]</scope>
    <source>
        <strain evidence="4 5">DSM 6482</strain>
    </source>
</reference>
<dbReference type="GO" id="GO:0005524">
    <property type="term" value="F:ATP binding"/>
    <property type="evidence" value="ECO:0007669"/>
    <property type="project" value="UniProtKB-KW"/>
</dbReference>
<protein>
    <submittedName>
        <fullName evidence="4">ATP-binding cassette domain-containing protein</fullName>
    </submittedName>
</protein>
<dbReference type="Gene3D" id="3.40.50.300">
    <property type="entry name" value="P-loop containing nucleotide triphosphate hydrolases"/>
    <property type="match status" value="1"/>
</dbReference>
<keyword evidence="2 4" id="KW-0067">ATP-binding</keyword>
<name>A0A6A9QGT9_SULME</name>
<evidence type="ECO:0000313" key="5">
    <source>
        <dbReference type="Proteomes" id="UP000470772"/>
    </source>
</evidence>
<keyword evidence="1" id="KW-0547">Nucleotide-binding</keyword>
<feature type="domain" description="ABC transporter" evidence="3">
    <location>
        <begin position="2"/>
        <end position="218"/>
    </location>
</feature>
<dbReference type="PROSITE" id="PS50893">
    <property type="entry name" value="ABC_TRANSPORTER_2"/>
    <property type="match status" value="1"/>
</dbReference>
<dbReference type="InterPro" id="IPR027417">
    <property type="entry name" value="P-loop_NTPase"/>
</dbReference>
<keyword evidence="5" id="KW-1185">Reference proteome</keyword>
<dbReference type="PANTHER" id="PTHR43850">
    <property type="entry name" value="ABC TRANSPORTER ATP-BINDING PROTEIN MA_4021-RELATED"/>
    <property type="match status" value="1"/>
</dbReference>
<dbReference type="PANTHER" id="PTHR43850:SF2">
    <property type="entry name" value="ABC TRANSPORTER ATP-BINDING PROTEIN MA_4021-RELATED"/>
    <property type="match status" value="1"/>
</dbReference>
<dbReference type="InterPro" id="IPR003593">
    <property type="entry name" value="AAA+_ATPase"/>
</dbReference>
<dbReference type="EMBL" id="WGGD01000004">
    <property type="protein sequence ID" value="MUN27904.1"/>
    <property type="molecule type" value="Genomic_DNA"/>
</dbReference>
<dbReference type="GO" id="GO:0016887">
    <property type="term" value="F:ATP hydrolysis activity"/>
    <property type="evidence" value="ECO:0007669"/>
    <property type="project" value="InterPro"/>
</dbReference>
<evidence type="ECO:0000313" key="4">
    <source>
        <dbReference type="EMBL" id="MUN27904.1"/>
    </source>
</evidence>
<dbReference type="Pfam" id="PF00005">
    <property type="entry name" value="ABC_tran"/>
    <property type="match status" value="1"/>
</dbReference>
<dbReference type="Proteomes" id="UP000470772">
    <property type="component" value="Unassembled WGS sequence"/>
</dbReference>
<evidence type="ECO:0000259" key="3">
    <source>
        <dbReference type="PROSITE" id="PS50893"/>
    </source>
</evidence>
<organism evidence="4 5">
    <name type="scientific">Sulfuracidifex metallicus DSM 6482 = JCM 9184</name>
    <dbReference type="NCBI Taxonomy" id="523847"/>
    <lineage>
        <taxon>Archaea</taxon>
        <taxon>Thermoproteota</taxon>
        <taxon>Thermoprotei</taxon>
        <taxon>Sulfolobales</taxon>
        <taxon>Sulfolobaceae</taxon>
        <taxon>Sulfuracidifex</taxon>
    </lineage>
</organism>
<gene>
    <name evidence="4" type="ORF">GC250_00105</name>
</gene>
<dbReference type="SMART" id="SM00382">
    <property type="entry name" value="AAA"/>
    <property type="match status" value="1"/>
</dbReference>
<sequence length="254" mass="28209">MIEAKDLRVTFKGKEVINTTFSTEGKCLLLGPNGSGKTTLLRAIAGVIPYKGSVSIDGQEVRNMRNMVYVSTNLPEAFTLGITMKDVIDLYSEIKDLDQSLLMGKLKDVGIDDLSKKVHELSTGQSILFRTAIATSTNSKLILIDEPFENVDLSKRKKVAIWIKESGEEGLVVTHELEMIHMFEDFRVLLILDGRTFGPVKAKDLISSVLVEGVDPSSVLTVEAYGRKFSFVKNREGIKVADSDSLERIFSRYL</sequence>
<dbReference type="InterPro" id="IPR003439">
    <property type="entry name" value="ABC_transporter-like_ATP-bd"/>
</dbReference>
<dbReference type="SUPFAM" id="SSF52540">
    <property type="entry name" value="P-loop containing nucleoside triphosphate hydrolases"/>
    <property type="match status" value="1"/>
</dbReference>
<accession>A0A6A9QGT9</accession>
<evidence type="ECO:0000256" key="2">
    <source>
        <dbReference type="ARBA" id="ARBA00022840"/>
    </source>
</evidence>
<evidence type="ECO:0000256" key="1">
    <source>
        <dbReference type="ARBA" id="ARBA00022741"/>
    </source>
</evidence>
<dbReference type="AlphaFoldDB" id="A0A6A9QGT9"/>